<organism evidence="2 3">
    <name type="scientific">Stakelama marina</name>
    <dbReference type="NCBI Taxonomy" id="2826939"/>
    <lineage>
        <taxon>Bacteria</taxon>
        <taxon>Pseudomonadati</taxon>
        <taxon>Pseudomonadota</taxon>
        <taxon>Alphaproteobacteria</taxon>
        <taxon>Sphingomonadales</taxon>
        <taxon>Sphingomonadaceae</taxon>
        <taxon>Stakelama</taxon>
    </lineage>
</organism>
<dbReference type="InterPro" id="IPR053140">
    <property type="entry name" value="GDSL_Rv0518-like"/>
</dbReference>
<dbReference type="InterPro" id="IPR036514">
    <property type="entry name" value="SGNH_hydro_sf"/>
</dbReference>
<protein>
    <submittedName>
        <fullName evidence="2">SGNH/GDSL hydrolase family protein</fullName>
    </submittedName>
</protein>
<feature type="signal peptide" evidence="1">
    <location>
        <begin position="1"/>
        <end position="22"/>
    </location>
</feature>
<dbReference type="EMBL" id="JAGRQC010000002">
    <property type="protein sequence ID" value="MBR0552524.1"/>
    <property type="molecule type" value="Genomic_DNA"/>
</dbReference>
<keyword evidence="1" id="KW-0732">Signal</keyword>
<dbReference type="Gene3D" id="3.40.50.1110">
    <property type="entry name" value="SGNH hydrolase"/>
    <property type="match status" value="1"/>
</dbReference>
<evidence type="ECO:0000313" key="2">
    <source>
        <dbReference type="EMBL" id="MBR0552524.1"/>
    </source>
</evidence>
<name>A0A8T4IF91_9SPHN</name>
<gene>
    <name evidence="2" type="ORF">J7S20_08405</name>
</gene>
<proteinExistence type="predicted"/>
<dbReference type="SUPFAM" id="SSF52266">
    <property type="entry name" value="SGNH hydrolase"/>
    <property type="match status" value="1"/>
</dbReference>
<evidence type="ECO:0000313" key="3">
    <source>
        <dbReference type="Proteomes" id="UP000676996"/>
    </source>
</evidence>
<dbReference type="AlphaFoldDB" id="A0A8T4IF91"/>
<dbReference type="RefSeq" id="WP_284053801.1">
    <property type="nucleotide sequence ID" value="NZ_JAGRQC010000002.1"/>
</dbReference>
<dbReference type="Pfam" id="PF00657">
    <property type="entry name" value="Lipase_GDSL"/>
    <property type="match status" value="1"/>
</dbReference>
<accession>A0A8T4IF91</accession>
<dbReference type="GO" id="GO:0016788">
    <property type="term" value="F:hydrolase activity, acting on ester bonds"/>
    <property type="evidence" value="ECO:0007669"/>
    <property type="project" value="InterPro"/>
</dbReference>
<evidence type="ECO:0000256" key="1">
    <source>
        <dbReference type="SAM" id="SignalP"/>
    </source>
</evidence>
<sequence length="411" mass="43515">MKRTAGWIAAALLAASPTAVLAQDSAPNWVGSWASAQQIPEPHNALPDDALNDATLRQVVRLSSGGKTIRVQLSNAFGTQPLVVDGVHVALSAAPDSARIAPGSDRTVTFDGSDSVTIPAGASYWSDPVAFAAKPLASVTVTMHLPEAPARQTGHPGSRATSYVVPGDHLSAADLPDARTVDHWYQLAGVAVEAPKDGRAIVTLGDSITDGHASTTNGNDRWPDRLAERLQADPDTRDISVLNLGIGGNRILNDGLGPNALARFDRDVLAQPGVRYLIVLEGINDLGTLTRDKPVSAAEHKALVDRIIGAFRQMVLLARSHGIKAIGGTIMPDAASGYYHPGPLSEADRQAINAWIRHPGNFDAVIDFDRITRDPAHPDRLRSDIDSGDGLHPGPHGYKVMADAIPLDLFK</sequence>
<feature type="chain" id="PRO_5035845951" evidence="1">
    <location>
        <begin position="23"/>
        <end position="411"/>
    </location>
</feature>
<dbReference type="CDD" id="cd01830">
    <property type="entry name" value="XynE_like"/>
    <property type="match status" value="1"/>
</dbReference>
<reference evidence="2" key="1">
    <citation type="submission" date="2021-04" db="EMBL/GenBank/DDBJ databases">
        <title>Ouciella asimina sp. nov., isolated from the surface seawater in the hydrothermal field of Okinawa Trough.</title>
        <authorList>
            <person name="Shuang W."/>
        </authorList>
    </citation>
    <scope>NUCLEOTIDE SEQUENCE</scope>
    <source>
        <strain evidence="2">LXI357</strain>
    </source>
</reference>
<dbReference type="Proteomes" id="UP000676996">
    <property type="component" value="Unassembled WGS sequence"/>
</dbReference>
<dbReference type="PANTHER" id="PTHR43784:SF2">
    <property type="entry name" value="GDSL-LIKE LIPASE_ACYLHYDROLASE, PUTATIVE (AFU_ORTHOLOGUE AFUA_2G00820)-RELATED"/>
    <property type="match status" value="1"/>
</dbReference>
<keyword evidence="2" id="KW-0378">Hydrolase</keyword>
<dbReference type="PANTHER" id="PTHR43784">
    <property type="entry name" value="GDSL-LIKE LIPASE/ACYLHYDROLASE, PUTATIVE (AFU_ORTHOLOGUE AFUA_2G00820)-RELATED"/>
    <property type="match status" value="1"/>
</dbReference>
<comment type="caution">
    <text evidence="2">The sequence shown here is derived from an EMBL/GenBank/DDBJ whole genome shotgun (WGS) entry which is preliminary data.</text>
</comment>
<keyword evidence="3" id="KW-1185">Reference proteome</keyword>
<dbReference type="InterPro" id="IPR001087">
    <property type="entry name" value="GDSL"/>
</dbReference>